<evidence type="ECO:0000259" key="4">
    <source>
        <dbReference type="PROSITE" id="PS50206"/>
    </source>
</evidence>
<dbReference type="SUPFAM" id="SSF52821">
    <property type="entry name" value="Rhodanese/Cell cycle control phosphatase"/>
    <property type="match status" value="2"/>
</dbReference>
<accession>A0A9P7UPX8</accession>
<sequence length="337" mass="36941">MVAANVSIPKLLSPHALHSLLQYQDSSKARVIPLDVSLVYPPASEYTQHLDGRIPGAKFFSMKRYAAEDPELKTTIMLPTAGKFVGAMRYLGIRRDDHIVCYDVMGFWTPARGAWMLKVFGHEKVSVLNGGLPAWKAAGYSIETGSYPAAEPSDYPFVLRNKEMIASFDSVASSAINGSKPRVIIDTRPVEEYADIGHVSNSFSLPFTNFLAGPPPNDMRVLPEERWKGIITKVVGDDLFKQMEDKGNELQVISTCGWGVTACTLWIILGSFGVNTTVYDESWEGYEMRAGNPVEKGSPDNLHPGTPTKGVTSFPELQIAIDALPDDGTPKVDEVSQ</sequence>
<feature type="domain" description="Rhodanese" evidence="4">
    <location>
        <begin position="27"/>
        <end position="144"/>
    </location>
</feature>
<dbReference type="EMBL" id="CM032189">
    <property type="protein sequence ID" value="KAG7087514.1"/>
    <property type="molecule type" value="Genomic_DNA"/>
</dbReference>
<dbReference type="Pfam" id="PF00581">
    <property type="entry name" value="Rhodanese"/>
    <property type="match status" value="2"/>
</dbReference>
<protein>
    <recommendedName>
        <fullName evidence="4">Rhodanese domain-containing protein</fullName>
    </recommendedName>
</protein>
<dbReference type="InterPro" id="IPR045078">
    <property type="entry name" value="TST/MPST-like"/>
</dbReference>
<dbReference type="SMART" id="SM00450">
    <property type="entry name" value="RHOD"/>
    <property type="match status" value="2"/>
</dbReference>
<dbReference type="CDD" id="cd01448">
    <property type="entry name" value="TST_Repeat_1"/>
    <property type="match status" value="1"/>
</dbReference>
<dbReference type="PROSITE" id="PS50206">
    <property type="entry name" value="RHODANESE_3"/>
    <property type="match status" value="2"/>
</dbReference>
<feature type="region of interest" description="Disordered" evidence="3">
    <location>
        <begin position="290"/>
        <end position="313"/>
    </location>
</feature>
<evidence type="ECO:0000313" key="5">
    <source>
        <dbReference type="EMBL" id="KAG7087514.1"/>
    </source>
</evidence>
<evidence type="ECO:0000256" key="3">
    <source>
        <dbReference type="SAM" id="MobiDB-lite"/>
    </source>
</evidence>
<evidence type="ECO:0000256" key="1">
    <source>
        <dbReference type="ARBA" id="ARBA00022679"/>
    </source>
</evidence>
<dbReference type="GO" id="GO:0004792">
    <property type="term" value="F:thiosulfate-cyanide sulfurtransferase activity"/>
    <property type="evidence" value="ECO:0007669"/>
    <property type="project" value="TreeGrafter"/>
</dbReference>
<dbReference type="GO" id="GO:0005739">
    <property type="term" value="C:mitochondrion"/>
    <property type="evidence" value="ECO:0007669"/>
    <property type="project" value="TreeGrafter"/>
</dbReference>
<evidence type="ECO:0000313" key="6">
    <source>
        <dbReference type="Proteomes" id="UP001049176"/>
    </source>
</evidence>
<dbReference type="GeneID" id="66082550"/>
<organism evidence="5 6">
    <name type="scientific">Marasmius oreades</name>
    <name type="common">fairy-ring Marasmius</name>
    <dbReference type="NCBI Taxonomy" id="181124"/>
    <lineage>
        <taxon>Eukaryota</taxon>
        <taxon>Fungi</taxon>
        <taxon>Dikarya</taxon>
        <taxon>Basidiomycota</taxon>
        <taxon>Agaricomycotina</taxon>
        <taxon>Agaricomycetes</taxon>
        <taxon>Agaricomycetidae</taxon>
        <taxon>Agaricales</taxon>
        <taxon>Marasmiineae</taxon>
        <taxon>Marasmiaceae</taxon>
        <taxon>Marasmius</taxon>
    </lineage>
</organism>
<dbReference type="InterPro" id="IPR001763">
    <property type="entry name" value="Rhodanese-like_dom"/>
</dbReference>
<dbReference type="KEGG" id="more:E1B28_013475"/>
<dbReference type="InterPro" id="IPR036873">
    <property type="entry name" value="Rhodanese-like_dom_sf"/>
</dbReference>
<reference evidence="5" key="1">
    <citation type="journal article" date="2021" name="Genome Biol. Evol.">
        <title>The assembled and annotated genome of the fairy-ring fungus Marasmius oreades.</title>
        <authorList>
            <person name="Hiltunen M."/>
            <person name="Ament-Velasquez S.L."/>
            <person name="Johannesson H."/>
        </authorList>
    </citation>
    <scope>NUCLEOTIDE SEQUENCE</scope>
    <source>
        <strain evidence="5">03SP1</strain>
    </source>
</reference>
<dbReference type="PANTHER" id="PTHR11364:SF27">
    <property type="entry name" value="SULFURTRANSFERASE"/>
    <property type="match status" value="1"/>
</dbReference>
<feature type="domain" description="Rhodanese" evidence="4">
    <location>
        <begin position="178"/>
        <end position="295"/>
    </location>
</feature>
<dbReference type="Proteomes" id="UP001049176">
    <property type="component" value="Chromosome 9"/>
</dbReference>
<dbReference type="PANTHER" id="PTHR11364">
    <property type="entry name" value="THIOSULFATE SULFERTANSFERASE"/>
    <property type="match status" value="1"/>
</dbReference>
<name>A0A9P7UPX8_9AGAR</name>
<comment type="caution">
    <text evidence="5">The sequence shown here is derived from an EMBL/GenBank/DDBJ whole genome shotgun (WGS) entry which is preliminary data.</text>
</comment>
<keyword evidence="1" id="KW-0808">Transferase</keyword>
<evidence type="ECO:0000256" key="2">
    <source>
        <dbReference type="ARBA" id="ARBA00022737"/>
    </source>
</evidence>
<proteinExistence type="predicted"/>
<keyword evidence="6" id="KW-1185">Reference proteome</keyword>
<dbReference type="Gene3D" id="3.40.250.10">
    <property type="entry name" value="Rhodanese-like domain"/>
    <property type="match status" value="2"/>
</dbReference>
<dbReference type="RefSeq" id="XP_043003985.1">
    <property type="nucleotide sequence ID" value="XM_043158632.1"/>
</dbReference>
<dbReference type="OrthoDB" id="270167at2759"/>
<dbReference type="AlphaFoldDB" id="A0A9P7UPX8"/>
<keyword evidence="2" id="KW-0677">Repeat</keyword>
<gene>
    <name evidence="5" type="ORF">E1B28_013475</name>
</gene>